<dbReference type="Gene3D" id="3.30.470.30">
    <property type="entry name" value="DNA ligase/mRNA capping enzyme"/>
    <property type="match status" value="1"/>
</dbReference>
<dbReference type="PROSITE" id="PS50160">
    <property type="entry name" value="DNA_LIGASE_A3"/>
    <property type="match status" value="1"/>
</dbReference>
<dbReference type="InterPro" id="IPR044117">
    <property type="entry name" value="OBF_LigC-like"/>
</dbReference>
<name>A0A1C4UGX4_MICEC</name>
<evidence type="ECO:0000313" key="7">
    <source>
        <dbReference type="Proteomes" id="UP000198253"/>
    </source>
</evidence>
<gene>
    <name evidence="6" type="ORF">GA0070618_0317</name>
</gene>
<sequence>MTDTPDAGHTAPDATVMCLTVVGPVWLTVAVELPLNPPVEPMLAKSVARIPTGEQMTYEPKWDGFRCIVFRDGDSVELASRGGKMMTRYFPEVVEQARAQLPERCAVDGELIVIRRDGPDGQPRLDFELLAQRIHPAASRVRLLAETTPADFVAFDLLAIDDEVLLDRPYPQRRARLEAALAGVRPPVHVTPVTTDLETARRWFDVFEGAGLDGLIAKPADLPYEPGKRLMFKVKHARTADVVVAGFRWYKSGPVVGSLLLGLYDTQGLLHHVGVCASFTMARRKELLTELEPYRDVGDDHPWAHGDHARGQRIPGGVSRWTGGKNLEWEPLRPELVVEVGYDAMEGDRFRHTAQFVRWRPDRDPRSCGYDQLERPVRFDVDQVLRGDPVPTTEPS</sequence>
<dbReference type="InterPro" id="IPR044119">
    <property type="entry name" value="Adenylation_LigC-like"/>
</dbReference>
<dbReference type="AlphaFoldDB" id="A0A1C4UGX4"/>
<dbReference type="EMBL" id="LT607413">
    <property type="protein sequence ID" value="SCE70861.1"/>
    <property type="molecule type" value="Genomic_DNA"/>
</dbReference>
<reference evidence="7" key="1">
    <citation type="submission" date="2016-06" db="EMBL/GenBank/DDBJ databases">
        <authorList>
            <person name="Varghese N."/>
            <person name="Submissions Spin"/>
        </authorList>
    </citation>
    <scope>NUCLEOTIDE SEQUENCE [LARGE SCALE GENOMIC DNA]</scope>
    <source>
        <strain evidence="7">DSM 43816</strain>
    </source>
</reference>
<dbReference type="PANTHER" id="PTHR45674:SF4">
    <property type="entry name" value="DNA LIGASE 1"/>
    <property type="match status" value="1"/>
</dbReference>
<evidence type="ECO:0000256" key="2">
    <source>
        <dbReference type="ARBA" id="ARBA00012727"/>
    </source>
</evidence>
<dbReference type="GO" id="GO:0006310">
    <property type="term" value="P:DNA recombination"/>
    <property type="evidence" value="ECO:0007669"/>
    <property type="project" value="InterPro"/>
</dbReference>
<evidence type="ECO:0000313" key="6">
    <source>
        <dbReference type="EMBL" id="SCE70861.1"/>
    </source>
</evidence>
<evidence type="ECO:0000256" key="1">
    <source>
        <dbReference type="ARBA" id="ARBA00007572"/>
    </source>
</evidence>
<keyword evidence="7" id="KW-1185">Reference proteome</keyword>
<dbReference type="Proteomes" id="UP000198253">
    <property type="component" value="Chromosome I"/>
</dbReference>
<dbReference type="PROSITE" id="PS00697">
    <property type="entry name" value="DNA_LIGASE_A1"/>
    <property type="match status" value="1"/>
</dbReference>
<feature type="domain" description="ATP-dependent DNA ligase family profile" evidence="5">
    <location>
        <begin position="152"/>
        <end position="265"/>
    </location>
</feature>
<comment type="similarity">
    <text evidence="1">Belongs to the ATP-dependent DNA ligase family.</text>
</comment>
<dbReference type="CDD" id="cd07970">
    <property type="entry name" value="OBF_DNA_ligase_LigC"/>
    <property type="match status" value="1"/>
</dbReference>
<evidence type="ECO:0000259" key="5">
    <source>
        <dbReference type="PROSITE" id="PS50160"/>
    </source>
</evidence>
<dbReference type="InterPro" id="IPR016059">
    <property type="entry name" value="DNA_ligase_ATP-dep_CS"/>
</dbReference>
<dbReference type="SUPFAM" id="SSF56091">
    <property type="entry name" value="DNA ligase/mRNA capping enzyme, catalytic domain"/>
    <property type="match status" value="1"/>
</dbReference>
<dbReference type="EC" id="6.5.1.1" evidence="2"/>
<protein>
    <recommendedName>
        <fullName evidence="2">DNA ligase (ATP)</fullName>
        <ecNumber evidence="2">6.5.1.1</ecNumber>
    </recommendedName>
</protein>
<dbReference type="SUPFAM" id="SSF50249">
    <property type="entry name" value="Nucleic acid-binding proteins"/>
    <property type="match status" value="1"/>
</dbReference>
<dbReference type="InterPro" id="IPR012340">
    <property type="entry name" value="NA-bd_OB-fold"/>
</dbReference>
<keyword evidence="3 6" id="KW-0436">Ligase</keyword>
<dbReference type="GO" id="GO:0003910">
    <property type="term" value="F:DNA ligase (ATP) activity"/>
    <property type="evidence" value="ECO:0007669"/>
    <property type="project" value="UniProtKB-EC"/>
</dbReference>
<dbReference type="PANTHER" id="PTHR45674">
    <property type="entry name" value="DNA LIGASE 1/3 FAMILY MEMBER"/>
    <property type="match status" value="1"/>
</dbReference>
<evidence type="ECO:0000256" key="4">
    <source>
        <dbReference type="ARBA" id="ARBA00034003"/>
    </source>
</evidence>
<dbReference type="InterPro" id="IPR012309">
    <property type="entry name" value="DNA_ligase_ATP-dep_C"/>
</dbReference>
<accession>A0A1C4UGX4</accession>
<dbReference type="GO" id="GO:0006281">
    <property type="term" value="P:DNA repair"/>
    <property type="evidence" value="ECO:0007669"/>
    <property type="project" value="InterPro"/>
</dbReference>
<dbReference type="Gene3D" id="2.40.50.140">
    <property type="entry name" value="Nucleic acid-binding proteins"/>
    <property type="match status" value="1"/>
</dbReference>
<dbReference type="NCBIfam" id="NF006078">
    <property type="entry name" value="PRK08224.1"/>
    <property type="match status" value="1"/>
</dbReference>
<dbReference type="InParanoid" id="A0A1C4UGX4"/>
<comment type="catalytic activity">
    <reaction evidence="4">
        <text>ATP + (deoxyribonucleotide)n-3'-hydroxyl + 5'-phospho-(deoxyribonucleotide)m = (deoxyribonucleotide)n+m + AMP + diphosphate.</text>
        <dbReference type="EC" id="6.5.1.1"/>
    </reaction>
</comment>
<dbReference type="Pfam" id="PF01068">
    <property type="entry name" value="DNA_ligase_A_M"/>
    <property type="match status" value="1"/>
</dbReference>
<dbReference type="InterPro" id="IPR050191">
    <property type="entry name" value="ATP-dep_DNA_ligase"/>
</dbReference>
<dbReference type="CDD" id="cd07905">
    <property type="entry name" value="Adenylation_DNA_ligase_LigC"/>
    <property type="match status" value="1"/>
</dbReference>
<proteinExistence type="inferred from homology"/>
<dbReference type="GO" id="GO:0005524">
    <property type="term" value="F:ATP binding"/>
    <property type="evidence" value="ECO:0007669"/>
    <property type="project" value="InterPro"/>
</dbReference>
<dbReference type="InterPro" id="IPR012310">
    <property type="entry name" value="DNA_ligase_ATP-dep_cent"/>
</dbReference>
<evidence type="ECO:0000256" key="3">
    <source>
        <dbReference type="ARBA" id="ARBA00022598"/>
    </source>
</evidence>
<organism evidence="6 7">
    <name type="scientific">Micromonospora echinospora</name>
    <name type="common">Micromonospora purpurea</name>
    <dbReference type="NCBI Taxonomy" id="1877"/>
    <lineage>
        <taxon>Bacteria</taxon>
        <taxon>Bacillati</taxon>
        <taxon>Actinomycetota</taxon>
        <taxon>Actinomycetes</taxon>
        <taxon>Micromonosporales</taxon>
        <taxon>Micromonosporaceae</taxon>
        <taxon>Micromonospora</taxon>
    </lineage>
</organism>
<dbReference type="Pfam" id="PF04679">
    <property type="entry name" value="DNA_ligase_A_C"/>
    <property type="match status" value="1"/>
</dbReference>